<evidence type="ECO:0000313" key="1">
    <source>
        <dbReference type="EMBL" id="CAA3022803.1"/>
    </source>
</evidence>
<accession>A0A8S0UV53</accession>
<dbReference type="OrthoDB" id="10599624at2759"/>
<dbReference type="EMBL" id="CACTIH010009077">
    <property type="protein sequence ID" value="CAA3022803.1"/>
    <property type="molecule type" value="Genomic_DNA"/>
</dbReference>
<gene>
    <name evidence="1" type="ORF">OLEA9_A102313</name>
</gene>
<dbReference type="GO" id="GO:0005739">
    <property type="term" value="C:mitochondrion"/>
    <property type="evidence" value="ECO:0007669"/>
    <property type="project" value="TreeGrafter"/>
</dbReference>
<dbReference type="PANTHER" id="PTHR47801">
    <property type="entry name" value="OS05G0145600 PROTEIN"/>
    <property type="match status" value="1"/>
</dbReference>
<reference evidence="1 2" key="1">
    <citation type="submission" date="2019-12" db="EMBL/GenBank/DDBJ databases">
        <authorList>
            <person name="Alioto T."/>
            <person name="Alioto T."/>
            <person name="Gomez Garrido J."/>
        </authorList>
    </citation>
    <scope>NUCLEOTIDE SEQUENCE [LARGE SCALE GENOMIC DNA]</scope>
</reference>
<protein>
    <submittedName>
        <fullName evidence="1">Uncharacterized protein</fullName>
    </submittedName>
</protein>
<dbReference type="Gramene" id="OE9A102313T1">
    <property type="protein sequence ID" value="OE9A102313C1"/>
    <property type="gene ID" value="OE9A102313"/>
</dbReference>
<organism evidence="1 2">
    <name type="scientific">Olea europaea subsp. europaea</name>
    <dbReference type="NCBI Taxonomy" id="158383"/>
    <lineage>
        <taxon>Eukaryota</taxon>
        <taxon>Viridiplantae</taxon>
        <taxon>Streptophyta</taxon>
        <taxon>Embryophyta</taxon>
        <taxon>Tracheophyta</taxon>
        <taxon>Spermatophyta</taxon>
        <taxon>Magnoliopsida</taxon>
        <taxon>eudicotyledons</taxon>
        <taxon>Gunneridae</taxon>
        <taxon>Pentapetalae</taxon>
        <taxon>asterids</taxon>
        <taxon>lamiids</taxon>
        <taxon>Lamiales</taxon>
        <taxon>Oleaceae</taxon>
        <taxon>Oleeae</taxon>
        <taxon>Olea</taxon>
    </lineage>
</organism>
<name>A0A8S0UV53_OLEEU</name>
<comment type="caution">
    <text evidence="1">The sequence shown here is derived from an EMBL/GenBank/DDBJ whole genome shotgun (WGS) entry which is preliminary data.</text>
</comment>
<dbReference type="PANTHER" id="PTHR47801:SF1">
    <property type="entry name" value="OS05G0145600 PROTEIN"/>
    <property type="match status" value="1"/>
</dbReference>
<sequence length="95" mass="10963">MVVSKYLTPSLVYTRHVRIFSKSPRVYAQFLFESSTENQNQSTSAGHLRLVTRAIGRRRFASSTEEYAKRNYANNEAEYKTVIGSLTSQRRFYGS</sequence>
<dbReference type="AlphaFoldDB" id="A0A8S0UV53"/>
<keyword evidence="2" id="KW-1185">Reference proteome</keyword>
<evidence type="ECO:0000313" key="2">
    <source>
        <dbReference type="Proteomes" id="UP000594638"/>
    </source>
</evidence>
<proteinExistence type="predicted"/>
<dbReference type="Proteomes" id="UP000594638">
    <property type="component" value="Unassembled WGS sequence"/>
</dbReference>